<keyword evidence="5 8" id="KW-0812">Transmembrane</keyword>
<evidence type="ECO:0000256" key="4">
    <source>
        <dbReference type="ARBA" id="ARBA00019078"/>
    </source>
</evidence>
<dbReference type="GO" id="GO:0016020">
    <property type="term" value="C:membrane"/>
    <property type="evidence" value="ECO:0007669"/>
    <property type="project" value="UniProtKB-SubCell"/>
</dbReference>
<evidence type="ECO:0000256" key="2">
    <source>
        <dbReference type="ARBA" id="ARBA00004141"/>
    </source>
</evidence>
<feature type="transmembrane region" description="Helical" evidence="8">
    <location>
        <begin position="6"/>
        <end position="25"/>
    </location>
</feature>
<evidence type="ECO:0000256" key="5">
    <source>
        <dbReference type="ARBA" id="ARBA00022692"/>
    </source>
</evidence>
<accession>A0A843S8I2</accession>
<dbReference type="Proteomes" id="UP000444318">
    <property type="component" value="Unassembled WGS sequence"/>
</dbReference>
<feature type="domain" description="Methylamine utilisation protein MauE" evidence="9">
    <location>
        <begin position="6"/>
        <end position="133"/>
    </location>
</feature>
<feature type="transmembrane region" description="Helical" evidence="8">
    <location>
        <begin position="117"/>
        <end position="134"/>
    </location>
</feature>
<name>A0A843S8I2_9BURK</name>
<comment type="caution">
    <text evidence="10">The sequence shown here is derived from an EMBL/GenBank/DDBJ whole genome shotgun (WGS) entry which is preliminary data.</text>
</comment>
<keyword evidence="7 8" id="KW-0472">Membrane</keyword>
<evidence type="ECO:0000313" key="10">
    <source>
        <dbReference type="EMBL" id="MQA18768.1"/>
    </source>
</evidence>
<dbReference type="Pfam" id="PF07291">
    <property type="entry name" value="MauE"/>
    <property type="match status" value="1"/>
</dbReference>
<comment type="subcellular location">
    <subcellularLocation>
        <location evidence="2">Membrane</location>
        <topology evidence="2">Multi-pass membrane protein</topology>
    </subcellularLocation>
</comment>
<evidence type="ECO:0000259" key="9">
    <source>
        <dbReference type="Pfam" id="PF07291"/>
    </source>
</evidence>
<keyword evidence="11" id="KW-1185">Reference proteome</keyword>
<feature type="transmembrane region" description="Helical" evidence="8">
    <location>
        <begin position="74"/>
        <end position="96"/>
    </location>
</feature>
<evidence type="ECO:0000256" key="1">
    <source>
        <dbReference type="ARBA" id="ARBA00003475"/>
    </source>
</evidence>
<gene>
    <name evidence="10" type="ORF">GEV01_04490</name>
</gene>
<dbReference type="AlphaFoldDB" id="A0A843S8I2"/>
<proteinExistence type="predicted"/>
<evidence type="ECO:0000256" key="6">
    <source>
        <dbReference type="ARBA" id="ARBA00022989"/>
    </source>
</evidence>
<evidence type="ECO:0000256" key="8">
    <source>
        <dbReference type="SAM" id="Phobius"/>
    </source>
</evidence>
<evidence type="ECO:0000256" key="3">
    <source>
        <dbReference type="ARBA" id="ARBA00004856"/>
    </source>
</evidence>
<reference evidence="10 11" key="1">
    <citation type="submission" date="2019-10" db="EMBL/GenBank/DDBJ databases">
        <title>Two novel species isolated from a subtropical stream in China.</title>
        <authorList>
            <person name="Lu H."/>
        </authorList>
    </citation>
    <scope>NUCLEOTIDE SEQUENCE [LARGE SCALE GENOMIC DNA]</scope>
    <source>
        <strain evidence="10 11">FT103W</strain>
    </source>
</reference>
<dbReference type="InterPro" id="IPR009908">
    <property type="entry name" value="Methylamine_util_MauE"/>
</dbReference>
<sequence>MNALPAAALVLRLLVGAVFLLAVLGKLRAPARFRANLTESMGVPPALGMALTPAVILAEAALALMLLGDVQARTFAMPAALVLLIGFTCFVAYKYVTADSVRCSCFGEAERPLSVYDLLRNGLLIGAIACWLYWPAPPAQWTPAQLALASAAALVLAVGLSRLHEMIVRFRVARAPQAPALGEHVAAVMGRMLDDGRPEMLPGVEQAVALLFLSSRCPSCRGKLPEIAGLLAPAVEAGLKIRLVSAEPAWRLRRFLAGDALRAITVRVGGRRYARLNPAMQAPYYLFIGPSGDLQAAGLIGDDDWLSLRAQLEEVALA</sequence>
<organism evidence="10 11">
    <name type="scientific">Rugamonas rivuli</name>
    <dbReference type="NCBI Taxonomy" id="2743358"/>
    <lineage>
        <taxon>Bacteria</taxon>
        <taxon>Pseudomonadati</taxon>
        <taxon>Pseudomonadota</taxon>
        <taxon>Betaproteobacteria</taxon>
        <taxon>Burkholderiales</taxon>
        <taxon>Oxalobacteraceae</taxon>
        <taxon>Telluria group</taxon>
        <taxon>Rugamonas</taxon>
    </lineage>
</organism>
<dbReference type="EMBL" id="WHUF01000001">
    <property type="protein sequence ID" value="MQA18768.1"/>
    <property type="molecule type" value="Genomic_DNA"/>
</dbReference>
<dbReference type="RefSeq" id="WP_152802000.1">
    <property type="nucleotide sequence ID" value="NZ_WHUF01000001.1"/>
</dbReference>
<keyword evidence="6 8" id="KW-1133">Transmembrane helix</keyword>
<protein>
    <recommendedName>
        <fullName evidence="4">Methylamine utilization protein MauE</fullName>
    </recommendedName>
</protein>
<evidence type="ECO:0000256" key="7">
    <source>
        <dbReference type="ARBA" id="ARBA00023136"/>
    </source>
</evidence>
<evidence type="ECO:0000313" key="11">
    <source>
        <dbReference type="Proteomes" id="UP000444318"/>
    </source>
</evidence>
<feature type="transmembrane region" description="Helical" evidence="8">
    <location>
        <begin position="46"/>
        <end position="68"/>
    </location>
</feature>
<feature type="transmembrane region" description="Helical" evidence="8">
    <location>
        <begin position="146"/>
        <end position="164"/>
    </location>
</feature>
<comment type="pathway">
    <text evidence="3">One-carbon metabolism; methylamine degradation.</text>
</comment>
<dbReference type="GO" id="GO:0030416">
    <property type="term" value="P:methylamine metabolic process"/>
    <property type="evidence" value="ECO:0007669"/>
    <property type="project" value="InterPro"/>
</dbReference>
<comment type="function">
    <text evidence="1">May be specifically involved in the processing, transport, and/or maturation of the MADH beta-subunit.</text>
</comment>